<feature type="signal peptide" evidence="1">
    <location>
        <begin position="1"/>
        <end position="22"/>
    </location>
</feature>
<keyword evidence="1" id="KW-0732">Signal</keyword>
<dbReference type="EMBL" id="JBICBT010001363">
    <property type="protein sequence ID" value="KAL3071238.1"/>
    <property type="molecule type" value="Genomic_DNA"/>
</dbReference>
<name>A0ABD2IDJ4_9BILA</name>
<accession>A0ABD2IDJ4</accession>
<keyword evidence="4" id="KW-1185">Reference proteome</keyword>
<evidence type="ECO:0000313" key="2">
    <source>
        <dbReference type="EMBL" id="KAL3071238.1"/>
    </source>
</evidence>
<proteinExistence type="predicted"/>
<comment type="caution">
    <text evidence="2">The sequence shown here is derived from an EMBL/GenBank/DDBJ whole genome shotgun (WGS) entry which is preliminary data.</text>
</comment>
<organism evidence="2 4">
    <name type="scientific">Heterodera trifolii</name>
    <dbReference type="NCBI Taxonomy" id="157864"/>
    <lineage>
        <taxon>Eukaryota</taxon>
        <taxon>Metazoa</taxon>
        <taxon>Ecdysozoa</taxon>
        <taxon>Nematoda</taxon>
        <taxon>Chromadorea</taxon>
        <taxon>Rhabditida</taxon>
        <taxon>Tylenchina</taxon>
        <taxon>Tylenchomorpha</taxon>
        <taxon>Tylenchoidea</taxon>
        <taxon>Heteroderidae</taxon>
        <taxon>Heteroderinae</taxon>
        <taxon>Heterodera</taxon>
    </lineage>
</organism>
<evidence type="ECO:0000256" key="1">
    <source>
        <dbReference type="SAM" id="SignalP"/>
    </source>
</evidence>
<sequence length="189" mass="22152">MQFSVTLAIFGIFFSLSLLANCRHLPNQNLNVQQQWKSLLLPQFMIRIIEREQQMATIFEAEQQKKLAHIIDKGQNAEIKKVPSSANDILRPCYFSPVQCLLRSPGQQRSFETHIGDDKLSEFVAQNSPNDQNANVGHRQMAKQRTERQIAQFLNRKQRQTQNKLGHQQKHQPEISTFRQELFRNLWRN</sequence>
<feature type="chain" id="PRO_5044724097" evidence="1">
    <location>
        <begin position="23"/>
        <end position="189"/>
    </location>
</feature>
<dbReference type="AlphaFoldDB" id="A0ABD2IDJ4"/>
<dbReference type="Proteomes" id="UP001620626">
    <property type="component" value="Unassembled WGS sequence"/>
</dbReference>
<protein>
    <submittedName>
        <fullName evidence="2">Uncharacterized protein</fullName>
    </submittedName>
</protein>
<evidence type="ECO:0000313" key="3">
    <source>
        <dbReference type="EMBL" id="KAL3071239.1"/>
    </source>
</evidence>
<dbReference type="EMBL" id="JBICBT010001363">
    <property type="protein sequence ID" value="KAL3071239.1"/>
    <property type="molecule type" value="Genomic_DNA"/>
</dbReference>
<gene>
    <name evidence="2" type="ORF">niasHT_035564</name>
    <name evidence="3" type="ORF">niasHT_035565</name>
</gene>
<evidence type="ECO:0000313" key="4">
    <source>
        <dbReference type="Proteomes" id="UP001620626"/>
    </source>
</evidence>
<reference evidence="2 4" key="1">
    <citation type="submission" date="2024-10" db="EMBL/GenBank/DDBJ databases">
        <authorList>
            <person name="Kim D."/>
        </authorList>
    </citation>
    <scope>NUCLEOTIDE SEQUENCE [LARGE SCALE GENOMIC DNA]</scope>
    <source>
        <strain evidence="2">BH-2024</strain>
    </source>
</reference>